<dbReference type="EMBL" id="JARKIE010000256">
    <property type="protein sequence ID" value="KAJ7660631.1"/>
    <property type="molecule type" value="Genomic_DNA"/>
</dbReference>
<dbReference type="Proteomes" id="UP001221757">
    <property type="component" value="Unassembled WGS sequence"/>
</dbReference>
<organism evidence="2 3">
    <name type="scientific">Mycena rosella</name>
    <name type="common">Pink bonnet</name>
    <name type="synonym">Agaricus rosellus</name>
    <dbReference type="NCBI Taxonomy" id="1033263"/>
    <lineage>
        <taxon>Eukaryota</taxon>
        <taxon>Fungi</taxon>
        <taxon>Dikarya</taxon>
        <taxon>Basidiomycota</taxon>
        <taxon>Agaricomycotina</taxon>
        <taxon>Agaricomycetes</taxon>
        <taxon>Agaricomycetidae</taxon>
        <taxon>Agaricales</taxon>
        <taxon>Marasmiineae</taxon>
        <taxon>Mycenaceae</taxon>
        <taxon>Mycena</taxon>
    </lineage>
</organism>
<sequence>MTAANSDDMKFPSSALHPLLAFMLLRALALISAIRIELEQTAFCRMALAWPRLESLTIIAARGLALLPFRALRVLAQHCPCLTRLNIDVDVSKAPEFRADVPPAARRAVFAAAHPWLSDHPVIAEFAARIPQYLDEEECDDNLVESGDN</sequence>
<dbReference type="AlphaFoldDB" id="A0AAD7CS94"/>
<keyword evidence="1" id="KW-0812">Transmembrane</keyword>
<name>A0AAD7CS94_MYCRO</name>
<gene>
    <name evidence="2" type="ORF">B0H17DRAFT_1212450</name>
</gene>
<evidence type="ECO:0000256" key="1">
    <source>
        <dbReference type="SAM" id="Phobius"/>
    </source>
</evidence>
<reference evidence="2" key="1">
    <citation type="submission" date="2023-03" db="EMBL/GenBank/DDBJ databases">
        <title>Massive genome expansion in bonnet fungi (Mycena s.s.) driven by repeated elements and novel gene families across ecological guilds.</title>
        <authorList>
            <consortium name="Lawrence Berkeley National Laboratory"/>
            <person name="Harder C.B."/>
            <person name="Miyauchi S."/>
            <person name="Viragh M."/>
            <person name="Kuo A."/>
            <person name="Thoen E."/>
            <person name="Andreopoulos B."/>
            <person name="Lu D."/>
            <person name="Skrede I."/>
            <person name="Drula E."/>
            <person name="Henrissat B."/>
            <person name="Morin E."/>
            <person name="Kohler A."/>
            <person name="Barry K."/>
            <person name="LaButti K."/>
            <person name="Morin E."/>
            <person name="Salamov A."/>
            <person name="Lipzen A."/>
            <person name="Mereny Z."/>
            <person name="Hegedus B."/>
            <person name="Baldrian P."/>
            <person name="Stursova M."/>
            <person name="Weitz H."/>
            <person name="Taylor A."/>
            <person name="Grigoriev I.V."/>
            <person name="Nagy L.G."/>
            <person name="Martin F."/>
            <person name="Kauserud H."/>
        </authorList>
    </citation>
    <scope>NUCLEOTIDE SEQUENCE</scope>
    <source>
        <strain evidence="2">CBHHK067</strain>
    </source>
</reference>
<comment type="caution">
    <text evidence="2">The sequence shown here is derived from an EMBL/GenBank/DDBJ whole genome shotgun (WGS) entry which is preliminary data.</text>
</comment>
<accession>A0AAD7CS94</accession>
<feature type="transmembrane region" description="Helical" evidence="1">
    <location>
        <begin position="15"/>
        <end position="36"/>
    </location>
</feature>
<proteinExistence type="predicted"/>
<protein>
    <submittedName>
        <fullName evidence="2">Uncharacterized protein</fullName>
    </submittedName>
</protein>
<evidence type="ECO:0000313" key="2">
    <source>
        <dbReference type="EMBL" id="KAJ7660631.1"/>
    </source>
</evidence>
<keyword evidence="1" id="KW-1133">Transmembrane helix</keyword>
<evidence type="ECO:0000313" key="3">
    <source>
        <dbReference type="Proteomes" id="UP001221757"/>
    </source>
</evidence>
<keyword evidence="3" id="KW-1185">Reference proteome</keyword>
<keyword evidence="1" id="KW-0472">Membrane</keyword>